<dbReference type="EMBL" id="CP108222">
    <property type="protein sequence ID" value="WTT18460.1"/>
    <property type="molecule type" value="Genomic_DNA"/>
</dbReference>
<proteinExistence type="predicted"/>
<evidence type="ECO:0000313" key="1">
    <source>
        <dbReference type="EMBL" id="WTT18460.1"/>
    </source>
</evidence>
<organism evidence="1">
    <name type="scientific">Streptomyces sp. NBC_00093</name>
    <dbReference type="NCBI Taxonomy" id="2975649"/>
    <lineage>
        <taxon>Bacteria</taxon>
        <taxon>Bacillati</taxon>
        <taxon>Actinomycetota</taxon>
        <taxon>Actinomycetes</taxon>
        <taxon>Kitasatosporales</taxon>
        <taxon>Streptomycetaceae</taxon>
        <taxon>Streptomyces</taxon>
    </lineage>
</organism>
<reference evidence="1" key="1">
    <citation type="submission" date="2022-10" db="EMBL/GenBank/DDBJ databases">
        <title>The complete genomes of actinobacterial strains from the NBC collection.</title>
        <authorList>
            <person name="Joergensen T.S."/>
            <person name="Alvarez Arevalo M."/>
            <person name="Sterndorff E.B."/>
            <person name="Faurdal D."/>
            <person name="Vuksanovic O."/>
            <person name="Mourched A.-S."/>
            <person name="Charusanti P."/>
            <person name="Shaw S."/>
            <person name="Blin K."/>
            <person name="Weber T."/>
        </authorList>
    </citation>
    <scope>NUCLEOTIDE SEQUENCE</scope>
    <source>
        <strain evidence="1">NBC_00093</strain>
    </source>
</reference>
<dbReference type="AlphaFoldDB" id="A0AAU2A529"/>
<name>A0AAU2A529_9ACTN</name>
<sequence>MDKYVINKDFSGKREIKATGYATIGEFIDFYEVDSHGDTVVTLRIRASLVETIERIAA</sequence>
<accession>A0AAU2A529</accession>
<gene>
    <name evidence="1" type="ORF">OHA22_24460</name>
</gene>
<protein>
    <submittedName>
        <fullName evidence="1">Uncharacterized protein</fullName>
    </submittedName>
</protein>